<evidence type="ECO:0000256" key="1">
    <source>
        <dbReference type="ARBA" id="ARBA00004741"/>
    </source>
</evidence>
<dbReference type="SUPFAM" id="SSF55021">
    <property type="entry name" value="ACT-like"/>
    <property type="match status" value="1"/>
</dbReference>
<dbReference type="Gene3D" id="3.30.70.260">
    <property type="match status" value="1"/>
</dbReference>
<dbReference type="PANTHER" id="PTHR21022">
    <property type="entry name" value="PREPHENATE DEHYDRATASE P PROTEIN"/>
    <property type="match status" value="1"/>
</dbReference>
<sequence length="295" mass="33101">MKQTSLDIQGERSTYDATSKKVKVAIQGIKGSYHHQVAQSFFGDDVAVDECMSFRELVQSLEHCNSTDAVMAIENSIAGSIIPNYAYIDEHDLTISGEYFLPIHHCLMALQGQSIKDIKEVYSHPMALLQCKEFFREHSHIKLVEDSDTAAVAKRIHDKQLKGVAAIAGETAASIYQLDILARDIQTIKSNSTRFFVLNTRSTSGVPKEEINKASLKFHTDHKRGSLATVLNVMSDCNLNLTKIQSLPIIDMPWKYSFFVDVTFTKYEAYEKAISVLKIMALELKILGEYKNQNG</sequence>
<keyword evidence="5" id="KW-0584">Phenylalanine biosynthesis</keyword>
<evidence type="ECO:0000256" key="3">
    <source>
        <dbReference type="ARBA" id="ARBA00022605"/>
    </source>
</evidence>
<dbReference type="Gene3D" id="3.40.190.10">
    <property type="entry name" value="Periplasmic binding protein-like II"/>
    <property type="match status" value="2"/>
</dbReference>
<comment type="catalytic activity">
    <reaction evidence="7">
        <text>prephenate + H(+) = 3-phenylpyruvate + CO2 + H2O</text>
        <dbReference type="Rhea" id="RHEA:21648"/>
        <dbReference type="ChEBI" id="CHEBI:15377"/>
        <dbReference type="ChEBI" id="CHEBI:15378"/>
        <dbReference type="ChEBI" id="CHEBI:16526"/>
        <dbReference type="ChEBI" id="CHEBI:18005"/>
        <dbReference type="ChEBI" id="CHEBI:29934"/>
        <dbReference type="EC" id="4.2.1.51"/>
    </reaction>
</comment>
<dbReference type="GO" id="GO:0005737">
    <property type="term" value="C:cytoplasm"/>
    <property type="evidence" value="ECO:0007669"/>
    <property type="project" value="TreeGrafter"/>
</dbReference>
<dbReference type="EC" id="4.2.1.51" evidence="2"/>
<dbReference type="GO" id="GO:0004664">
    <property type="term" value="F:prephenate dehydratase activity"/>
    <property type="evidence" value="ECO:0007669"/>
    <property type="project" value="UniProtKB-EC"/>
</dbReference>
<dbReference type="Proteomes" id="UP000315540">
    <property type="component" value="Unassembled WGS sequence"/>
</dbReference>
<dbReference type="InterPro" id="IPR001086">
    <property type="entry name" value="Preph_deHydtase"/>
</dbReference>
<dbReference type="AlphaFoldDB" id="A0A504JHG1"/>
<evidence type="ECO:0000256" key="2">
    <source>
        <dbReference type="ARBA" id="ARBA00013147"/>
    </source>
</evidence>
<keyword evidence="6" id="KW-0456">Lyase</keyword>
<evidence type="ECO:0000259" key="10">
    <source>
        <dbReference type="PROSITE" id="PS51671"/>
    </source>
</evidence>
<dbReference type="RefSeq" id="WP_140592918.1">
    <property type="nucleotide sequence ID" value="NZ_VFWZ01000003.1"/>
</dbReference>
<dbReference type="CDD" id="cd13631">
    <property type="entry name" value="PBP2_Ct-PDT_like"/>
    <property type="match status" value="1"/>
</dbReference>
<dbReference type="OrthoDB" id="9802281at2"/>
<dbReference type="CDD" id="cd04905">
    <property type="entry name" value="ACT_CM-PDT"/>
    <property type="match status" value="1"/>
</dbReference>
<dbReference type="Pfam" id="PF00800">
    <property type="entry name" value="PDT"/>
    <property type="match status" value="1"/>
</dbReference>
<dbReference type="InterPro" id="IPR008242">
    <property type="entry name" value="Chor_mutase/pphenate_deHydtase"/>
</dbReference>
<dbReference type="SUPFAM" id="SSF53850">
    <property type="entry name" value="Periplasmic binding protein-like II"/>
    <property type="match status" value="1"/>
</dbReference>
<dbReference type="InterPro" id="IPR045865">
    <property type="entry name" value="ACT-like_dom_sf"/>
</dbReference>
<feature type="domain" description="ACT" evidence="10">
    <location>
        <begin position="215"/>
        <end position="291"/>
    </location>
</feature>
<dbReference type="PROSITE" id="PS51171">
    <property type="entry name" value="PREPHENATE_DEHYDR_3"/>
    <property type="match status" value="1"/>
</dbReference>
<evidence type="ECO:0000313" key="12">
    <source>
        <dbReference type="Proteomes" id="UP000315540"/>
    </source>
</evidence>
<keyword evidence="3" id="KW-0028">Amino-acid biosynthesis</keyword>
<dbReference type="GO" id="GO:0009094">
    <property type="term" value="P:L-phenylalanine biosynthetic process"/>
    <property type="evidence" value="ECO:0007669"/>
    <property type="project" value="UniProtKB-UniPathway"/>
</dbReference>
<evidence type="ECO:0000256" key="6">
    <source>
        <dbReference type="ARBA" id="ARBA00023239"/>
    </source>
</evidence>
<dbReference type="PANTHER" id="PTHR21022:SF19">
    <property type="entry name" value="PREPHENATE DEHYDRATASE-RELATED"/>
    <property type="match status" value="1"/>
</dbReference>
<evidence type="ECO:0000256" key="8">
    <source>
        <dbReference type="PIRSR" id="PIRSR001500-2"/>
    </source>
</evidence>
<dbReference type="PIRSF" id="PIRSF001500">
    <property type="entry name" value="Chor_mut_pdt_Ppr"/>
    <property type="match status" value="1"/>
</dbReference>
<reference evidence="11 12" key="1">
    <citation type="submission" date="2019-06" db="EMBL/GenBank/DDBJ databases">
        <authorList>
            <person name="Meng X."/>
        </authorList>
    </citation>
    <scope>NUCLEOTIDE SEQUENCE [LARGE SCALE GENOMIC DNA]</scope>
    <source>
        <strain evidence="11 12">M625</strain>
    </source>
</reference>
<organism evidence="11 12">
    <name type="scientific">Aquimarina algicola</name>
    <dbReference type="NCBI Taxonomy" id="2589995"/>
    <lineage>
        <taxon>Bacteria</taxon>
        <taxon>Pseudomonadati</taxon>
        <taxon>Bacteroidota</taxon>
        <taxon>Flavobacteriia</taxon>
        <taxon>Flavobacteriales</taxon>
        <taxon>Flavobacteriaceae</taxon>
        <taxon>Aquimarina</taxon>
    </lineage>
</organism>
<feature type="domain" description="Prephenate dehydratase" evidence="9">
    <location>
        <begin position="23"/>
        <end position="200"/>
    </location>
</feature>
<evidence type="ECO:0000256" key="5">
    <source>
        <dbReference type="ARBA" id="ARBA00023222"/>
    </source>
</evidence>
<name>A0A504JHG1_9FLAO</name>
<comment type="caution">
    <text evidence="11">The sequence shown here is derived from an EMBL/GenBank/DDBJ whole genome shotgun (WGS) entry which is preliminary data.</text>
</comment>
<proteinExistence type="predicted"/>
<dbReference type="PROSITE" id="PS51671">
    <property type="entry name" value="ACT"/>
    <property type="match status" value="1"/>
</dbReference>
<accession>A0A504JHG1</accession>
<evidence type="ECO:0000259" key="9">
    <source>
        <dbReference type="PROSITE" id="PS51171"/>
    </source>
</evidence>
<keyword evidence="4" id="KW-0057">Aromatic amino acid biosynthesis</keyword>
<comment type="pathway">
    <text evidence="1">Amino-acid biosynthesis; L-phenylalanine biosynthesis; phenylpyruvate from prephenate: step 1/1.</text>
</comment>
<dbReference type="UniPathway" id="UPA00121">
    <property type="reaction ID" value="UER00345"/>
</dbReference>
<gene>
    <name evidence="11" type="ORF">FHK87_11440</name>
</gene>
<feature type="site" description="Essential for prephenate dehydratase activity" evidence="8">
    <location>
        <position position="193"/>
    </location>
</feature>
<dbReference type="InterPro" id="IPR002912">
    <property type="entry name" value="ACT_dom"/>
</dbReference>
<evidence type="ECO:0000313" key="11">
    <source>
        <dbReference type="EMBL" id="TPN85890.1"/>
    </source>
</evidence>
<protein>
    <recommendedName>
        <fullName evidence="2">prephenate dehydratase</fullName>
        <ecNumber evidence="2">4.2.1.51</ecNumber>
    </recommendedName>
</protein>
<evidence type="ECO:0000256" key="7">
    <source>
        <dbReference type="ARBA" id="ARBA00047848"/>
    </source>
</evidence>
<dbReference type="EMBL" id="VFWZ01000003">
    <property type="protein sequence ID" value="TPN85890.1"/>
    <property type="molecule type" value="Genomic_DNA"/>
</dbReference>
<keyword evidence="12" id="KW-1185">Reference proteome</keyword>
<evidence type="ECO:0000256" key="4">
    <source>
        <dbReference type="ARBA" id="ARBA00023141"/>
    </source>
</evidence>